<dbReference type="Proteomes" id="UP000051886">
    <property type="component" value="Unassembled WGS sequence"/>
</dbReference>
<dbReference type="InterPro" id="IPR001387">
    <property type="entry name" value="Cro/C1-type_HTH"/>
</dbReference>
<evidence type="ECO:0000313" key="3">
    <source>
        <dbReference type="Proteomes" id="UP000051886"/>
    </source>
</evidence>
<dbReference type="Gene3D" id="1.10.260.40">
    <property type="entry name" value="lambda repressor-like DNA-binding domains"/>
    <property type="match status" value="1"/>
</dbReference>
<dbReference type="InterPro" id="IPR010982">
    <property type="entry name" value="Lambda_DNA-bd_dom_sf"/>
</dbReference>
<comment type="caution">
    <text evidence="2">The sequence shown here is derived from an EMBL/GenBank/DDBJ whole genome shotgun (WGS) entry which is preliminary data.</text>
</comment>
<dbReference type="GO" id="GO:0003677">
    <property type="term" value="F:DNA binding"/>
    <property type="evidence" value="ECO:0007669"/>
    <property type="project" value="InterPro"/>
</dbReference>
<dbReference type="AlphaFoldDB" id="A0A0R2LCI0"/>
<reference evidence="2 3" key="1">
    <citation type="journal article" date="2015" name="Genome Announc.">
        <title>Expanding the biotechnology potential of lactobacilli through comparative genomics of 213 strains and associated genera.</title>
        <authorList>
            <person name="Sun Z."/>
            <person name="Harris H.M."/>
            <person name="McCann A."/>
            <person name="Guo C."/>
            <person name="Argimon S."/>
            <person name="Zhang W."/>
            <person name="Yang X."/>
            <person name="Jeffery I.B."/>
            <person name="Cooney J.C."/>
            <person name="Kagawa T.F."/>
            <person name="Liu W."/>
            <person name="Song Y."/>
            <person name="Salvetti E."/>
            <person name="Wrobel A."/>
            <person name="Rasinkangas P."/>
            <person name="Parkhill J."/>
            <person name="Rea M.C."/>
            <person name="O'Sullivan O."/>
            <person name="Ritari J."/>
            <person name="Douillard F.P."/>
            <person name="Paul Ross R."/>
            <person name="Yang R."/>
            <person name="Briner A.E."/>
            <person name="Felis G.E."/>
            <person name="de Vos W.M."/>
            <person name="Barrangou R."/>
            <person name="Klaenhammer T.R."/>
            <person name="Caufield P.W."/>
            <person name="Cui Y."/>
            <person name="Zhang H."/>
            <person name="O'Toole P.W."/>
        </authorList>
    </citation>
    <scope>NUCLEOTIDE SEQUENCE [LARGE SCALE GENOMIC DNA]</scope>
    <source>
        <strain evidence="2 3">NBRC 103219</strain>
    </source>
</reference>
<dbReference type="EMBL" id="JQCN01000034">
    <property type="protein sequence ID" value="KRN99185.1"/>
    <property type="molecule type" value="Genomic_DNA"/>
</dbReference>
<dbReference type="Pfam" id="PF01381">
    <property type="entry name" value="HTH_3"/>
    <property type="match status" value="1"/>
</dbReference>
<protein>
    <recommendedName>
        <fullName evidence="1">HTH cro/C1-type domain-containing protein</fullName>
    </recommendedName>
</protein>
<dbReference type="PROSITE" id="PS50943">
    <property type="entry name" value="HTH_CROC1"/>
    <property type="match status" value="1"/>
</dbReference>
<proteinExistence type="predicted"/>
<name>A0A0R2LCI0_9LACO</name>
<keyword evidence="3" id="KW-1185">Reference proteome</keyword>
<evidence type="ECO:0000259" key="1">
    <source>
        <dbReference type="PROSITE" id="PS50943"/>
    </source>
</evidence>
<sequence length="89" mass="9966">MTIDELAEASNSSTSFISKIELGKVSNLKINKLVEILEALDLSIQDVFNFPQISDNETLELLHYLEKLPEDKRAKLSEAILSFVSAIQD</sequence>
<dbReference type="SUPFAM" id="SSF47413">
    <property type="entry name" value="lambda repressor-like DNA-binding domains"/>
    <property type="match status" value="1"/>
</dbReference>
<dbReference type="STRING" id="449659.IV66_GL001673"/>
<accession>A0A0R2LCI0</accession>
<dbReference type="CDD" id="cd00093">
    <property type="entry name" value="HTH_XRE"/>
    <property type="match status" value="1"/>
</dbReference>
<gene>
    <name evidence="2" type="ORF">IV66_GL001673</name>
</gene>
<dbReference type="PATRIC" id="fig|449659.4.peg.1707"/>
<feature type="domain" description="HTH cro/C1-type" evidence="1">
    <location>
        <begin position="1"/>
        <end position="47"/>
    </location>
</feature>
<evidence type="ECO:0000313" key="2">
    <source>
        <dbReference type="EMBL" id="KRN99185.1"/>
    </source>
</evidence>
<organism evidence="2 3">
    <name type="scientific">Ligilactobacillus pobuzihii</name>
    <dbReference type="NCBI Taxonomy" id="449659"/>
    <lineage>
        <taxon>Bacteria</taxon>
        <taxon>Bacillati</taxon>
        <taxon>Bacillota</taxon>
        <taxon>Bacilli</taxon>
        <taxon>Lactobacillales</taxon>
        <taxon>Lactobacillaceae</taxon>
        <taxon>Ligilactobacillus</taxon>
    </lineage>
</organism>